<keyword evidence="18" id="KW-0430">Lectin</keyword>
<comment type="function">
    <text evidence="13">Dual chitinase/transglycosylase that plays a role in cell wall architecture. Chitinase and transglycosylase activities are coupled. Required for the polysaccharide cross-linking at the septa and the cell wall. More specifically, transfers chitin to 1,6-beta-glucan in the cell wall.</text>
</comment>
<dbReference type="GO" id="GO:0008843">
    <property type="term" value="F:endochitinase activity"/>
    <property type="evidence" value="ECO:0007669"/>
    <property type="project" value="UniProtKB-EC"/>
</dbReference>
<keyword evidence="8 15" id="KW-0472">Membrane</keyword>
<comment type="similarity">
    <text evidence="12">Belongs to the glycosyl hydrolase 16 family. CRH1 subfamily.</text>
</comment>
<protein>
    <recommendedName>
        <fullName evidence="3">chitinase</fullName>
        <ecNumber evidence="3">3.2.1.14</ecNumber>
    </recommendedName>
</protein>
<feature type="region of interest" description="Disordered" evidence="14">
    <location>
        <begin position="420"/>
        <end position="573"/>
    </location>
</feature>
<dbReference type="InterPro" id="IPR013320">
    <property type="entry name" value="ConA-like_dom_sf"/>
</dbReference>
<dbReference type="GO" id="GO:0016020">
    <property type="term" value="C:membrane"/>
    <property type="evidence" value="ECO:0007669"/>
    <property type="project" value="UniProtKB-SubCell"/>
</dbReference>
<feature type="compositionally biased region" description="Gly residues" evidence="14">
    <location>
        <begin position="546"/>
        <end position="560"/>
    </location>
</feature>
<evidence type="ECO:0000256" key="13">
    <source>
        <dbReference type="ARBA" id="ARBA00093308"/>
    </source>
</evidence>
<dbReference type="Proteomes" id="UP000182658">
    <property type="component" value="Unassembled WGS sequence"/>
</dbReference>
<evidence type="ECO:0000313" key="19">
    <source>
        <dbReference type="Proteomes" id="UP000182658"/>
    </source>
</evidence>
<name>A0A1J7JD50_9PEZI</name>
<keyword evidence="10" id="KW-0326">Glycosidase</keyword>
<proteinExistence type="inferred from homology"/>
<reference evidence="18 19" key="1">
    <citation type="submission" date="2016-10" db="EMBL/GenBank/DDBJ databases">
        <title>Draft genome sequence of Coniochaeta ligniaria NRRL30616, a lignocellulolytic fungus for bioabatement of inhibitors in plant biomass hydrolysates.</title>
        <authorList>
            <consortium name="DOE Joint Genome Institute"/>
            <person name="Jimenez D.J."/>
            <person name="Hector R.E."/>
            <person name="Riley R."/>
            <person name="Sun H."/>
            <person name="Grigoriev I.V."/>
            <person name="Van Elsas J.D."/>
            <person name="Nichols N.N."/>
        </authorList>
    </citation>
    <scope>NUCLEOTIDE SEQUENCE [LARGE SCALE GENOMIC DNA]</scope>
    <source>
        <strain evidence="18 19">NRRL 30616</strain>
    </source>
</reference>
<evidence type="ECO:0000256" key="9">
    <source>
        <dbReference type="ARBA" id="ARBA00023180"/>
    </source>
</evidence>
<dbReference type="PANTHER" id="PTHR10963">
    <property type="entry name" value="GLYCOSYL HYDROLASE-RELATED"/>
    <property type="match status" value="1"/>
</dbReference>
<dbReference type="GO" id="GO:0005975">
    <property type="term" value="P:carbohydrate metabolic process"/>
    <property type="evidence" value="ECO:0007669"/>
    <property type="project" value="InterPro"/>
</dbReference>
<dbReference type="GO" id="GO:0016757">
    <property type="term" value="F:glycosyltransferase activity"/>
    <property type="evidence" value="ECO:0007669"/>
    <property type="project" value="UniProtKB-KW"/>
</dbReference>
<comment type="subcellular location">
    <subcellularLocation>
        <location evidence="2">Membrane</location>
    </subcellularLocation>
</comment>
<dbReference type="InterPro" id="IPR050546">
    <property type="entry name" value="Glycosyl_Hydrlase_16"/>
</dbReference>
<evidence type="ECO:0000256" key="3">
    <source>
        <dbReference type="ARBA" id="ARBA00012729"/>
    </source>
</evidence>
<dbReference type="OrthoDB" id="4781at2759"/>
<dbReference type="EC" id="3.2.1.14" evidence="3"/>
<dbReference type="PROSITE" id="PS51762">
    <property type="entry name" value="GH16_2"/>
    <property type="match status" value="1"/>
</dbReference>
<keyword evidence="9" id="KW-0325">Glycoprotein</keyword>
<dbReference type="Gene3D" id="2.60.120.200">
    <property type="match status" value="1"/>
</dbReference>
<dbReference type="GO" id="GO:0009277">
    <property type="term" value="C:fungal-type cell wall"/>
    <property type="evidence" value="ECO:0007669"/>
    <property type="project" value="TreeGrafter"/>
</dbReference>
<dbReference type="CDD" id="cd02183">
    <property type="entry name" value="GH16_fungal_CRH1_transglycosylase"/>
    <property type="match status" value="1"/>
</dbReference>
<sequence>MVVSRSFFTSALVLLASTNLYQHVAAQVTTDCQPLNTTDCPANPAFAMDYNFNFNATPSATTWEPTVNPVTYDSSNGATFTINKQGDSPTIRSKFYIFFGRVEIWMKAAAGTGIISSVMFLSDDLDEIDWEFMGGNHTHAETNYFGKGVQDFHNAIYYPVNGGIIDDFHNYTTMWTKDALQFYIDGQLVRTLLPADANNTLYYPQTPMRISMGIWAGGDPTLPKGTREWAGGDTDYSQGPFTMQVRSAHVEDFSSGKEYSYGDKTGSWQSIRIVSGNSTVHDEITAPPPETISDKWNNLPQTSKTAIYASAAGAGGLLIILMAFYCIRQRRRGAKEARIADAKYQQEQRELAAFKAAGVDPDSFASETGAEYNAKEMAREGLTSNNSYSVPSQSPTNEKWQGASTFGAAGAAAAAAAGGARSPMPLLHDGAQSPRITSPAPQNSNYDRSMYNASPANARSLHDGAGSPAPLISPMRSGSPAVPPQQRPQQFQPQPTRSFSNPTAQMRVGSAGPQQGYGMQPLQNPNPMMAQQPHRSFTTGGYPPQAGGGNGANGGAGYGNGPSDQYWGNNNYR</sequence>
<dbReference type="AlphaFoldDB" id="A0A1J7JD50"/>
<dbReference type="FunFam" id="2.60.120.200:FF:000152">
    <property type="entry name" value="Cell wall glucanase"/>
    <property type="match status" value="1"/>
</dbReference>
<evidence type="ECO:0000256" key="11">
    <source>
        <dbReference type="ARBA" id="ARBA00023316"/>
    </source>
</evidence>
<evidence type="ECO:0000256" key="14">
    <source>
        <dbReference type="SAM" id="MobiDB-lite"/>
    </source>
</evidence>
<accession>A0A1J7JD50</accession>
<dbReference type="STRING" id="1408157.A0A1J7JD50"/>
<evidence type="ECO:0000256" key="7">
    <source>
        <dbReference type="ARBA" id="ARBA00022801"/>
    </source>
</evidence>
<dbReference type="EMBL" id="KV875096">
    <property type="protein sequence ID" value="OIW31265.1"/>
    <property type="molecule type" value="Genomic_DNA"/>
</dbReference>
<keyword evidence="5" id="KW-0808">Transferase</keyword>
<keyword evidence="15" id="KW-1133">Transmembrane helix</keyword>
<feature type="compositionally biased region" description="Polar residues" evidence="14">
    <location>
        <begin position="434"/>
        <end position="457"/>
    </location>
</feature>
<evidence type="ECO:0000256" key="15">
    <source>
        <dbReference type="SAM" id="Phobius"/>
    </source>
</evidence>
<evidence type="ECO:0000256" key="12">
    <source>
        <dbReference type="ARBA" id="ARBA00038074"/>
    </source>
</evidence>
<keyword evidence="19" id="KW-1185">Reference proteome</keyword>
<dbReference type="SUPFAM" id="SSF49899">
    <property type="entry name" value="Concanavalin A-like lectins/glucanases"/>
    <property type="match status" value="1"/>
</dbReference>
<organism evidence="18 19">
    <name type="scientific">Coniochaeta ligniaria NRRL 30616</name>
    <dbReference type="NCBI Taxonomy" id="1408157"/>
    <lineage>
        <taxon>Eukaryota</taxon>
        <taxon>Fungi</taxon>
        <taxon>Dikarya</taxon>
        <taxon>Ascomycota</taxon>
        <taxon>Pezizomycotina</taxon>
        <taxon>Sordariomycetes</taxon>
        <taxon>Sordariomycetidae</taxon>
        <taxon>Coniochaetales</taxon>
        <taxon>Coniochaetaceae</taxon>
        <taxon>Coniochaeta</taxon>
    </lineage>
</organism>
<keyword evidence="7" id="KW-0378">Hydrolase</keyword>
<evidence type="ECO:0000259" key="17">
    <source>
        <dbReference type="PROSITE" id="PS51762"/>
    </source>
</evidence>
<keyword evidence="4" id="KW-0328">Glycosyltransferase</keyword>
<evidence type="ECO:0000256" key="1">
    <source>
        <dbReference type="ARBA" id="ARBA00000822"/>
    </source>
</evidence>
<keyword evidence="6 16" id="KW-0732">Signal</keyword>
<evidence type="ECO:0000256" key="5">
    <source>
        <dbReference type="ARBA" id="ARBA00022679"/>
    </source>
</evidence>
<keyword evidence="11" id="KW-0961">Cell wall biogenesis/degradation</keyword>
<comment type="catalytic activity">
    <reaction evidence="1">
        <text>Random endo-hydrolysis of N-acetyl-beta-D-glucosaminide (1-&gt;4)-beta-linkages in chitin and chitodextrins.</text>
        <dbReference type="EC" id="3.2.1.14"/>
    </reaction>
</comment>
<keyword evidence="15" id="KW-0812">Transmembrane</keyword>
<gene>
    <name evidence="18" type="ORF">CONLIGDRAFT_713714</name>
</gene>
<feature type="domain" description="GH16" evidence="17">
    <location>
        <begin position="28"/>
        <end position="245"/>
    </location>
</feature>
<evidence type="ECO:0000256" key="4">
    <source>
        <dbReference type="ARBA" id="ARBA00022676"/>
    </source>
</evidence>
<dbReference type="GO" id="GO:0030246">
    <property type="term" value="F:carbohydrate binding"/>
    <property type="evidence" value="ECO:0007669"/>
    <property type="project" value="UniProtKB-KW"/>
</dbReference>
<feature type="transmembrane region" description="Helical" evidence="15">
    <location>
        <begin position="307"/>
        <end position="327"/>
    </location>
</feature>
<evidence type="ECO:0000256" key="2">
    <source>
        <dbReference type="ARBA" id="ARBA00004370"/>
    </source>
</evidence>
<dbReference type="PANTHER" id="PTHR10963:SF27">
    <property type="entry name" value="GLYCOSIDASE-RELATED"/>
    <property type="match status" value="1"/>
</dbReference>
<evidence type="ECO:0000256" key="6">
    <source>
        <dbReference type="ARBA" id="ARBA00022729"/>
    </source>
</evidence>
<dbReference type="GO" id="GO:0031505">
    <property type="term" value="P:fungal-type cell wall organization"/>
    <property type="evidence" value="ECO:0007669"/>
    <property type="project" value="TreeGrafter"/>
</dbReference>
<evidence type="ECO:0000256" key="8">
    <source>
        <dbReference type="ARBA" id="ARBA00023136"/>
    </source>
</evidence>
<evidence type="ECO:0000256" key="16">
    <source>
        <dbReference type="SAM" id="SignalP"/>
    </source>
</evidence>
<feature type="signal peptide" evidence="16">
    <location>
        <begin position="1"/>
        <end position="26"/>
    </location>
</feature>
<dbReference type="InterPro" id="IPR000757">
    <property type="entry name" value="Beta-glucanase-like"/>
</dbReference>
<evidence type="ECO:0000256" key="10">
    <source>
        <dbReference type="ARBA" id="ARBA00023295"/>
    </source>
</evidence>
<dbReference type="InParanoid" id="A0A1J7JD50"/>
<dbReference type="Pfam" id="PF00722">
    <property type="entry name" value="Glyco_hydro_16"/>
    <property type="match status" value="1"/>
</dbReference>
<evidence type="ECO:0000313" key="18">
    <source>
        <dbReference type="EMBL" id="OIW31265.1"/>
    </source>
</evidence>
<feature type="chain" id="PRO_5012882314" description="chitinase" evidence="16">
    <location>
        <begin position="27"/>
        <end position="573"/>
    </location>
</feature>